<reference evidence="5" key="1">
    <citation type="submission" date="2007-05" db="EMBL/GenBank/DDBJ databases">
        <authorList>
            <person name="Douchkov D."/>
            <person name="Schweizer P."/>
        </authorList>
    </citation>
    <scope>NUCLEOTIDE SEQUENCE</scope>
    <source>
        <tissue evidence="5">Salivary gland</tissue>
    </source>
</reference>
<dbReference type="PANTHER" id="PTHR13168:SF0">
    <property type="entry name" value="C-MYC-BINDING PROTEIN"/>
    <property type="match status" value="1"/>
</dbReference>
<name>A6N9T7_ORNPR</name>
<organism evidence="5">
    <name type="scientific">Ornithodoros parkeri</name>
    <name type="common">Soft tick</name>
    <name type="synonym">Argasid tick</name>
    <dbReference type="NCBI Taxonomy" id="140564"/>
    <lineage>
        <taxon>Eukaryota</taxon>
        <taxon>Metazoa</taxon>
        <taxon>Ecdysozoa</taxon>
        <taxon>Arthropoda</taxon>
        <taxon>Chelicerata</taxon>
        <taxon>Arachnida</taxon>
        <taxon>Acari</taxon>
        <taxon>Parasitiformes</taxon>
        <taxon>Ixodida</taxon>
        <taxon>Ixodoidea</taxon>
        <taxon>Argasidae</taxon>
        <taxon>Ornithodorinae</taxon>
        <taxon>Ornithodoros</taxon>
    </lineage>
</organism>
<dbReference type="PANTHER" id="PTHR13168">
    <property type="entry name" value="ASSOCIATE OF C-MYC AMY-1"/>
    <property type="match status" value="1"/>
</dbReference>
<protein>
    <submittedName>
        <fullName evidence="5">c-Myc binding protein-like</fullName>
    </submittedName>
</protein>
<evidence type="ECO:0000256" key="1">
    <source>
        <dbReference type="ARBA" id="ARBA00004123"/>
    </source>
</evidence>
<keyword evidence="4" id="KW-0175">Coiled coil</keyword>
<feature type="coiled-coil region" evidence="4">
    <location>
        <begin position="67"/>
        <end position="94"/>
    </location>
</feature>
<dbReference type="GO" id="GO:0003713">
    <property type="term" value="F:transcription coactivator activity"/>
    <property type="evidence" value="ECO:0007669"/>
    <property type="project" value="InterPro"/>
</dbReference>
<dbReference type="Gene3D" id="1.20.890.10">
    <property type="entry name" value="cAMP-dependent protein kinase regulatory subunit, dimerization-anchoring domain"/>
    <property type="match status" value="1"/>
</dbReference>
<sequence>MSSYRNFSQPVDSKKEEFRKYLDSNGVLDALTQALKSLFEETERPADPLEYLKRHLAGDTPPMEETVSALKQELKTTREALNALQERCDQTKAGDA</sequence>
<dbReference type="InterPro" id="IPR026060">
    <property type="entry name" value="AMY1"/>
</dbReference>
<accession>A6N9T7</accession>
<dbReference type="Pfam" id="PF05186">
    <property type="entry name" value="Dpy-30"/>
    <property type="match status" value="1"/>
</dbReference>
<dbReference type="PRINTS" id="PR02028">
    <property type="entry name" value="CMYCBINDINGP"/>
</dbReference>
<reference evidence="5" key="2">
    <citation type="journal article" date="2008" name="Insect Biochem. Mol. Biol.">
        <title>An insight into the sialome of the soft tick, Ornithodorus parkeri.</title>
        <authorList>
            <person name="Francischetti I.M."/>
            <person name="Mans B.J."/>
            <person name="Meng Z."/>
            <person name="Gudderra N."/>
            <person name="Veenstra T.D."/>
            <person name="Pham V.M."/>
            <person name="Ribeiro J.M."/>
        </authorList>
    </citation>
    <scope>NUCLEOTIDE SEQUENCE</scope>
    <source>
        <tissue evidence="5">Salivary gland</tissue>
    </source>
</reference>
<dbReference type="AlphaFoldDB" id="A6N9T7"/>
<evidence type="ECO:0000256" key="2">
    <source>
        <dbReference type="ARBA" id="ARBA00009389"/>
    </source>
</evidence>
<comment type="subcellular location">
    <subcellularLocation>
        <location evidence="1">Nucleus</location>
    </subcellularLocation>
</comment>
<dbReference type="EMBL" id="EF633903">
    <property type="protein sequence ID" value="ABR23420.1"/>
    <property type="molecule type" value="mRNA"/>
</dbReference>
<evidence type="ECO:0000313" key="5">
    <source>
        <dbReference type="EMBL" id="ABR23420.1"/>
    </source>
</evidence>
<dbReference type="InterPro" id="IPR007858">
    <property type="entry name" value="Dpy-30_motif"/>
</dbReference>
<evidence type="ECO:0000256" key="4">
    <source>
        <dbReference type="SAM" id="Coils"/>
    </source>
</evidence>
<dbReference type="GO" id="GO:0005634">
    <property type="term" value="C:nucleus"/>
    <property type="evidence" value="ECO:0007669"/>
    <property type="project" value="UniProtKB-SubCell"/>
</dbReference>
<proteinExistence type="evidence at transcript level"/>
<comment type="similarity">
    <text evidence="2">Belongs to the AMY1 family.</text>
</comment>
<keyword evidence="3" id="KW-0539">Nucleus</keyword>
<evidence type="ECO:0000256" key="3">
    <source>
        <dbReference type="ARBA" id="ARBA00023242"/>
    </source>
</evidence>